<accession>A0A6A6TDY8</accession>
<evidence type="ECO:0000256" key="1">
    <source>
        <dbReference type="SAM" id="MobiDB-lite"/>
    </source>
</evidence>
<protein>
    <submittedName>
        <fullName evidence="2">Uncharacterized protein</fullName>
    </submittedName>
</protein>
<feature type="region of interest" description="Disordered" evidence="1">
    <location>
        <begin position="17"/>
        <end position="57"/>
    </location>
</feature>
<evidence type="ECO:0000313" key="3">
    <source>
        <dbReference type="Proteomes" id="UP000799324"/>
    </source>
</evidence>
<feature type="compositionally biased region" description="Basic and acidic residues" evidence="1">
    <location>
        <begin position="44"/>
        <end position="57"/>
    </location>
</feature>
<proteinExistence type="predicted"/>
<evidence type="ECO:0000313" key="2">
    <source>
        <dbReference type="EMBL" id="KAF2657218.1"/>
    </source>
</evidence>
<organism evidence="2 3">
    <name type="scientific">Lophiostoma macrostomum CBS 122681</name>
    <dbReference type="NCBI Taxonomy" id="1314788"/>
    <lineage>
        <taxon>Eukaryota</taxon>
        <taxon>Fungi</taxon>
        <taxon>Dikarya</taxon>
        <taxon>Ascomycota</taxon>
        <taxon>Pezizomycotina</taxon>
        <taxon>Dothideomycetes</taxon>
        <taxon>Pleosporomycetidae</taxon>
        <taxon>Pleosporales</taxon>
        <taxon>Lophiostomataceae</taxon>
        <taxon>Lophiostoma</taxon>
    </lineage>
</organism>
<reference evidence="2" key="1">
    <citation type="journal article" date="2020" name="Stud. Mycol.">
        <title>101 Dothideomycetes genomes: a test case for predicting lifestyles and emergence of pathogens.</title>
        <authorList>
            <person name="Haridas S."/>
            <person name="Albert R."/>
            <person name="Binder M."/>
            <person name="Bloem J."/>
            <person name="Labutti K."/>
            <person name="Salamov A."/>
            <person name="Andreopoulos B."/>
            <person name="Baker S."/>
            <person name="Barry K."/>
            <person name="Bills G."/>
            <person name="Bluhm B."/>
            <person name="Cannon C."/>
            <person name="Castanera R."/>
            <person name="Culley D."/>
            <person name="Daum C."/>
            <person name="Ezra D."/>
            <person name="Gonzalez J."/>
            <person name="Henrissat B."/>
            <person name="Kuo A."/>
            <person name="Liang C."/>
            <person name="Lipzen A."/>
            <person name="Lutzoni F."/>
            <person name="Magnuson J."/>
            <person name="Mondo S."/>
            <person name="Nolan M."/>
            <person name="Ohm R."/>
            <person name="Pangilinan J."/>
            <person name="Park H.-J."/>
            <person name="Ramirez L."/>
            <person name="Alfaro M."/>
            <person name="Sun H."/>
            <person name="Tritt A."/>
            <person name="Yoshinaga Y."/>
            <person name="Zwiers L.-H."/>
            <person name="Turgeon B."/>
            <person name="Goodwin S."/>
            <person name="Spatafora J."/>
            <person name="Crous P."/>
            <person name="Grigoriev I."/>
        </authorList>
    </citation>
    <scope>NUCLEOTIDE SEQUENCE</scope>
    <source>
        <strain evidence="2">CBS 122681</strain>
    </source>
</reference>
<dbReference type="EMBL" id="MU004327">
    <property type="protein sequence ID" value="KAF2657218.1"/>
    <property type="molecule type" value="Genomic_DNA"/>
</dbReference>
<sequence>MSSDGPPAHLRYYRAVQKRSSAPPVSPALRRSLAQALSTSDLKPATERLRSDQEKAS</sequence>
<dbReference type="Proteomes" id="UP000799324">
    <property type="component" value="Unassembled WGS sequence"/>
</dbReference>
<keyword evidence="3" id="KW-1185">Reference proteome</keyword>
<name>A0A6A6TDY8_9PLEO</name>
<dbReference type="AlphaFoldDB" id="A0A6A6TDY8"/>
<gene>
    <name evidence="2" type="ORF">K491DRAFT_691232</name>
</gene>